<evidence type="ECO:0000313" key="3">
    <source>
        <dbReference type="Proteomes" id="UP000028990"/>
    </source>
</evidence>
<accession>A0A091DQF9</accession>
<feature type="compositionally biased region" description="Basic and acidic residues" evidence="1">
    <location>
        <begin position="27"/>
        <end position="43"/>
    </location>
</feature>
<proteinExistence type="predicted"/>
<evidence type="ECO:0000256" key="1">
    <source>
        <dbReference type="SAM" id="MobiDB-lite"/>
    </source>
</evidence>
<sequence length="131" mass="14545">MKKGWYGEPLWFGTCWQDSDVAARDKWRPKRDLSKRDVEESALRSRALQQEPRLIPAAPAGGNCKKGHFSEKSGVWKARESETEERLLFLNVTSESRMSSLSTGSAALGEGGFRGSLLGSRGDSVVPLECW</sequence>
<dbReference type="eggNOG" id="KOG0017">
    <property type="taxonomic scope" value="Eukaryota"/>
</dbReference>
<keyword evidence="3" id="KW-1185">Reference proteome</keyword>
<organism evidence="2 3">
    <name type="scientific">Fukomys damarensis</name>
    <name type="common">Damaraland mole rat</name>
    <name type="synonym">Cryptomys damarensis</name>
    <dbReference type="NCBI Taxonomy" id="885580"/>
    <lineage>
        <taxon>Eukaryota</taxon>
        <taxon>Metazoa</taxon>
        <taxon>Chordata</taxon>
        <taxon>Craniata</taxon>
        <taxon>Vertebrata</taxon>
        <taxon>Euteleostomi</taxon>
        <taxon>Mammalia</taxon>
        <taxon>Eutheria</taxon>
        <taxon>Euarchontoglires</taxon>
        <taxon>Glires</taxon>
        <taxon>Rodentia</taxon>
        <taxon>Hystricomorpha</taxon>
        <taxon>Bathyergidae</taxon>
        <taxon>Fukomys</taxon>
    </lineage>
</organism>
<protein>
    <submittedName>
        <fullName evidence="2">Uncharacterized protein</fullName>
    </submittedName>
</protein>
<dbReference type="AlphaFoldDB" id="A0A091DQF9"/>
<evidence type="ECO:0000313" key="2">
    <source>
        <dbReference type="EMBL" id="KFO32510.1"/>
    </source>
</evidence>
<dbReference type="EMBL" id="KN122157">
    <property type="protein sequence ID" value="KFO32510.1"/>
    <property type="molecule type" value="Genomic_DNA"/>
</dbReference>
<gene>
    <name evidence="2" type="ORF">H920_06071</name>
</gene>
<feature type="region of interest" description="Disordered" evidence="1">
    <location>
        <begin position="27"/>
        <end position="69"/>
    </location>
</feature>
<dbReference type="Proteomes" id="UP000028990">
    <property type="component" value="Unassembled WGS sequence"/>
</dbReference>
<reference evidence="2 3" key="1">
    <citation type="submission" date="2013-11" db="EMBL/GenBank/DDBJ databases">
        <title>The Damaraland mole rat (Fukomys damarensis) genome and evolution of African mole rats.</title>
        <authorList>
            <person name="Gladyshev V.N."/>
            <person name="Fang X."/>
        </authorList>
    </citation>
    <scope>NUCLEOTIDE SEQUENCE [LARGE SCALE GENOMIC DNA]</scope>
    <source>
        <tissue evidence="2">Liver</tissue>
    </source>
</reference>
<name>A0A091DQF9_FUKDA</name>